<dbReference type="EMBL" id="FUZZ01000003">
    <property type="protein sequence ID" value="SKD08256.1"/>
    <property type="molecule type" value="Genomic_DNA"/>
</dbReference>
<name>A0A1T5P6H4_9BACT</name>
<dbReference type="AlphaFoldDB" id="A0A1T5P6H4"/>
<dbReference type="Pfam" id="PF13568">
    <property type="entry name" value="OMP_b-brl_2"/>
    <property type="match status" value="1"/>
</dbReference>
<evidence type="ECO:0000256" key="2">
    <source>
        <dbReference type="SAM" id="Phobius"/>
    </source>
</evidence>
<dbReference type="STRING" id="393003.SAMN05660461_4209"/>
<accession>A0A1T5P6H4</accession>
<evidence type="ECO:0000256" key="1">
    <source>
        <dbReference type="SAM" id="MobiDB-lite"/>
    </source>
</evidence>
<feature type="compositionally biased region" description="Polar residues" evidence="1">
    <location>
        <begin position="107"/>
        <end position="140"/>
    </location>
</feature>
<feature type="domain" description="Outer membrane protein beta-barrel" evidence="3">
    <location>
        <begin position="273"/>
        <end position="387"/>
    </location>
</feature>
<feature type="transmembrane region" description="Helical" evidence="2">
    <location>
        <begin position="43"/>
        <end position="61"/>
    </location>
</feature>
<reference evidence="5" key="1">
    <citation type="submission" date="2017-02" db="EMBL/GenBank/DDBJ databases">
        <authorList>
            <person name="Varghese N."/>
            <person name="Submissions S."/>
        </authorList>
    </citation>
    <scope>NUCLEOTIDE SEQUENCE [LARGE SCALE GENOMIC DNA]</scope>
    <source>
        <strain evidence="5">DSM 18108</strain>
    </source>
</reference>
<keyword evidence="2" id="KW-1133">Transmembrane helix</keyword>
<keyword evidence="2" id="KW-0472">Membrane</keyword>
<feature type="compositionally biased region" description="Polar residues" evidence="1">
    <location>
        <begin position="149"/>
        <end position="164"/>
    </location>
</feature>
<dbReference type="Proteomes" id="UP000190166">
    <property type="component" value="Unassembled WGS sequence"/>
</dbReference>
<evidence type="ECO:0000259" key="3">
    <source>
        <dbReference type="Pfam" id="PF13568"/>
    </source>
</evidence>
<feature type="region of interest" description="Disordered" evidence="1">
    <location>
        <begin position="106"/>
        <end position="202"/>
    </location>
</feature>
<protein>
    <submittedName>
        <fullName evidence="4">Outer membrane protein beta-barrel domain-containing protein</fullName>
    </submittedName>
</protein>
<evidence type="ECO:0000313" key="4">
    <source>
        <dbReference type="EMBL" id="SKD08256.1"/>
    </source>
</evidence>
<sequence length="447" mass="49689">MNDAFENSIRNKLNEADIPFDQDAWKKMESKLDAGDNNKRPAGWWWLLLLPVLGGLGWWIMQPSATDKAVSRATVASPQQQDSVITNGQRMATPDSNAAHLREITAPTKTHQGSNSSLEKQQPDANTATGNSSQQQTVSPSGIHLPKTNAATVNTGRQQTSSPADTYLPKANKTTDQYIPEKRTIPDIPVESGKTTGNDNGDESTIKYSVFDLLKTKNANNYNVYTKIGIPREIPINNEIQPDQEKKVARRKINSKGLYVGVTFGPDLNIAPSFNYGKIGFNAGVLAHYYFNKHWFVTSGVVYSKKLYGATSSDYRNPNYTNPYDLVKVNANCDVLDIPVNINYTFLQVKNNTVSATLGISNYIMLKEKYQYIYKYTPEKERTVENENQHYLAILNVGALYQHPAGRRLIVGVQPYAKIPLHGVGLGQVKLYSAGLSLQLNLVGKKR</sequence>
<proteinExistence type="predicted"/>
<dbReference type="InterPro" id="IPR025665">
    <property type="entry name" value="Beta-barrel_OMP_2"/>
</dbReference>
<dbReference type="RefSeq" id="WP_079471484.1">
    <property type="nucleotide sequence ID" value="NZ_FUZZ01000003.1"/>
</dbReference>
<gene>
    <name evidence="4" type="ORF">SAMN05660461_4209</name>
</gene>
<keyword evidence="2" id="KW-0812">Transmembrane</keyword>
<organism evidence="4 5">
    <name type="scientific">Chitinophaga ginsengisegetis</name>
    <dbReference type="NCBI Taxonomy" id="393003"/>
    <lineage>
        <taxon>Bacteria</taxon>
        <taxon>Pseudomonadati</taxon>
        <taxon>Bacteroidota</taxon>
        <taxon>Chitinophagia</taxon>
        <taxon>Chitinophagales</taxon>
        <taxon>Chitinophagaceae</taxon>
        <taxon>Chitinophaga</taxon>
    </lineage>
</organism>
<evidence type="ECO:0000313" key="5">
    <source>
        <dbReference type="Proteomes" id="UP000190166"/>
    </source>
</evidence>
<keyword evidence="5" id="KW-1185">Reference proteome</keyword>